<dbReference type="Pfam" id="PF00753">
    <property type="entry name" value="Lactamase_B"/>
    <property type="match status" value="1"/>
</dbReference>
<evidence type="ECO:0000259" key="1">
    <source>
        <dbReference type="SMART" id="SM00849"/>
    </source>
</evidence>
<dbReference type="Gene3D" id="3.60.15.10">
    <property type="entry name" value="Ribonuclease Z/Hydroxyacylglutathione hydrolase-like"/>
    <property type="match status" value="1"/>
</dbReference>
<gene>
    <name evidence="2" type="ORF">DDE23_08860</name>
</gene>
<dbReference type="InterPro" id="IPR048933">
    <property type="entry name" value="B_lactamase-like_C"/>
</dbReference>
<evidence type="ECO:0000313" key="2">
    <source>
        <dbReference type="EMBL" id="PVE48273.1"/>
    </source>
</evidence>
<dbReference type="SUPFAM" id="SSF56281">
    <property type="entry name" value="Metallo-hydrolase/oxidoreductase"/>
    <property type="match status" value="1"/>
</dbReference>
<dbReference type="InterPro" id="IPR001279">
    <property type="entry name" value="Metallo-B-lactamas"/>
</dbReference>
<keyword evidence="3" id="KW-1185">Reference proteome</keyword>
<name>A0A2T7UU23_9RHOB</name>
<dbReference type="Gene3D" id="1.10.10.10">
    <property type="entry name" value="Winged helix-like DNA-binding domain superfamily/Winged helix DNA-binding domain"/>
    <property type="match status" value="1"/>
</dbReference>
<organism evidence="2 3">
    <name type="scientific">Pararhodobacter aggregans</name>
    <dbReference type="NCBI Taxonomy" id="404875"/>
    <lineage>
        <taxon>Bacteria</taxon>
        <taxon>Pseudomonadati</taxon>
        <taxon>Pseudomonadota</taxon>
        <taxon>Alphaproteobacteria</taxon>
        <taxon>Rhodobacterales</taxon>
        <taxon>Paracoccaceae</taxon>
        <taxon>Pararhodobacter</taxon>
    </lineage>
</organism>
<dbReference type="OrthoDB" id="2971563at2"/>
<feature type="domain" description="Metallo-beta-lactamase" evidence="1">
    <location>
        <begin position="34"/>
        <end position="251"/>
    </location>
</feature>
<dbReference type="Proteomes" id="UP000244810">
    <property type="component" value="Unassembled WGS sequence"/>
</dbReference>
<protein>
    <submittedName>
        <fullName evidence="2">MBL fold metallo-hydrolase</fullName>
    </submittedName>
</protein>
<reference evidence="2 3" key="1">
    <citation type="journal article" date="2011" name="Syst. Appl. Microbiol.">
        <title>Defluviimonas denitrificans gen. nov., sp. nov., and Pararhodobacter aggregans gen. nov., sp. nov., non-phototrophic Rhodobacteraceae from the biofilter of a marine aquaculture.</title>
        <authorList>
            <person name="Foesel B.U."/>
            <person name="Drake H.L."/>
            <person name="Schramm A."/>
        </authorList>
    </citation>
    <scope>NUCLEOTIDE SEQUENCE [LARGE SCALE GENOMIC DNA]</scope>
    <source>
        <strain evidence="2 3">D1-19</strain>
    </source>
</reference>
<dbReference type="EMBL" id="QDDR01000003">
    <property type="protein sequence ID" value="PVE48273.1"/>
    <property type="molecule type" value="Genomic_DNA"/>
</dbReference>
<dbReference type="GO" id="GO:0016787">
    <property type="term" value="F:hydrolase activity"/>
    <property type="evidence" value="ECO:0007669"/>
    <property type="project" value="UniProtKB-KW"/>
</dbReference>
<keyword evidence="2" id="KW-0378">Hydrolase</keyword>
<dbReference type="SMART" id="SM00849">
    <property type="entry name" value="Lactamase_B"/>
    <property type="match status" value="1"/>
</dbReference>
<evidence type="ECO:0000313" key="3">
    <source>
        <dbReference type="Proteomes" id="UP000244810"/>
    </source>
</evidence>
<comment type="caution">
    <text evidence="2">The sequence shown here is derived from an EMBL/GenBank/DDBJ whole genome shotgun (WGS) entry which is preliminary data.</text>
</comment>
<dbReference type="CDD" id="cd07725">
    <property type="entry name" value="TTHA1429-like_MBL-fold"/>
    <property type="match status" value="1"/>
</dbReference>
<dbReference type="InterPro" id="IPR050662">
    <property type="entry name" value="Sec-metab_biosynth-thioest"/>
</dbReference>
<dbReference type="InterPro" id="IPR036866">
    <property type="entry name" value="RibonucZ/Hydroxyglut_hydro"/>
</dbReference>
<accession>A0A2T7UU23</accession>
<dbReference type="PANTHER" id="PTHR23131">
    <property type="entry name" value="ENDORIBONUCLEASE LACTB2"/>
    <property type="match status" value="1"/>
</dbReference>
<sequence length="342" mass="38258">MRPAFDAAPAYGEVREIAKGLLWTRIPLPYQLDHVNIYLVQDGEGWAVIDTGIKTDAALATWEQLLAGPLKGKAISRVIATHHHPDHIGLAGWLCEKFDAPLLTSYSTYMGSKVISLGADEGMTRNHFNFYTRHGMSEEVAGVVAIQGNEYLRRVANLPITFLRLVMADVLEIGGRSFRVLIGDGHAPEQVMLYCDDERLLFAADQVIERISPNISVYANEPNGDPLGHFLRSLRFLRQEIPGDVLVLPGHRLPFYGLHQRCAELEAHHEERCDLIREACASAPRTVADLVPILFPRPLDPHQMTFAFTETLAHVNRLVRRGEIETIRQEGRLVSVPARRPG</sequence>
<proteinExistence type="predicted"/>
<dbReference type="AlphaFoldDB" id="A0A2T7UU23"/>
<dbReference type="InterPro" id="IPR036388">
    <property type="entry name" value="WH-like_DNA-bd_sf"/>
</dbReference>
<dbReference type="Pfam" id="PF21221">
    <property type="entry name" value="B_lactamase-like_C"/>
    <property type="match status" value="1"/>
</dbReference>
<dbReference type="PANTHER" id="PTHR23131:SF4">
    <property type="entry name" value="METALLO-BETA-LACTAMASE SUPERFAMILY POTEIN"/>
    <property type="match status" value="1"/>
</dbReference>